<dbReference type="SUPFAM" id="SSF52266">
    <property type="entry name" value="SGNH hydrolase"/>
    <property type="match status" value="1"/>
</dbReference>
<evidence type="ECO:0000256" key="2">
    <source>
        <dbReference type="ARBA" id="ARBA00022729"/>
    </source>
</evidence>
<organism evidence="5 6">
    <name type="scientific">Cocos nucifera</name>
    <name type="common">Coconut palm</name>
    <dbReference type="NCBI Taxonomy" id="13894"/>
    <lineage>
        <taxon>Eukaryota</taxon>
        <taxon>Viridiplantae</taxon>
        <taxon>Streptophyta</taxon>
        <taxon>Embryophyta</taxon>
        <taxon>Tracheophyta</taxon>
        <taxon>Spermatophyta</taxon>
        <taxon>Magnoliopsida</taxon>
        <taxon>Liliopsida</taxon>
        <taxon>Arecaceae</taxon>
        <taxon>Arecoideae</taxon>
        <taxon>Cocoseae</taxon>
        <taxon>Attaleinae</taxon>
        <taxon>Cocos</taxon>
    </lineage>
</organism>
<proteinExistence type="inferred from homology"/>
<comment type="caution">
    <text evidence="5">The sequence shown here is derived from an EMBL/GenBank/DDBJ whole genome shotgun (WGS) entry which is preliminary data.</text>
</comment>
<dbReference type="Gene3D" id="3.40.50.1110">
    <property type="entry name" value="SGNH hydrolase"/>
    <property type="match status" value="1"/>
</dbReference>
<keyword evidence="6" id="KW-1185">Reference proteome</keyword>
<comment type="similarity">
    <text evidence="1">Belongs to the 'GDSL' lipolytic enzyme family.</text>
</comment>
<evidence type="ECO:0000256" key="3">
    <source>
        <dbReference type="ARBA" id="ARBA00022801"/>
    </source>
</evidence>
<name>A0A8K0I9U5_COCNU</name>
<sequence>MASSGNKSTTASVFCKAMILLQLPLLATIFLLLKSKPATSCYNSIISFGDSIADTGNYLVALGEKAGPVARPPYGNTYFRRPTGRFSDGRVIIDFIAEAMGMPPVPPYLSRTSNQDLQNGVNFAVAGVTALDGEFFKSRGMALTWPQYSLDCESFLSKSLVLMGEIGGNDYNQPFAQLKTIDEIRTYVPSVINITGWAINSLIELGAKTLVVPGIFPLGCVSAYLTIHQSQRKEDYDPRTGCIKWLNEFSEYHNNLLKTELDRLRGLHPYTTIIYADYYEAAMDIYRHPLKYGFVATLAACCGGGGRYNFNLAVMCGAPGDTVCSDPSKHVCWDGMHLTDAAYKIIARGVLEGSYATAPITKACLQLERDASQLHRVV</sequence>
<dbReference type="Pfam" id="PF00657">
    <property type="entry name" value="Lipase_GDSL"/>
    <property type="match status" value="1"/>
</dbReference>
<evidence type="ECO:0000313" key="5">
    <source>
        <dbReference type="EMBL" id="KAG1346438.1"/>
    </source>
</evidence>
<dbReference type="EMBL" id="CM017877">
    <property type="protein sequence ID" value="KAG1346438.1"/>
    <property type="molecule type" value="Genomic_DNA"/>
</dbReference>
<gene>
    <name evidence="5" type="ORF">COCNU_06G002670</name>
</gene>
<evidence type="ECO:0000256" key="4">
    <source>
        <dbReference type="ARBA" id="ARBA00023180"/>
    </source>
</evidence>
<dbReference type="InterPro" id="IPR001087">
    <property type="entry name" value="GDSL"/>
</dbReference>
<dbReference type="OrthoDB" id="1600564at2759"/>
<reference evidence="5" key="2">
    <citation type="submission" date="2019-07" db="EMBL/GenBank/DDBJ databases">
        <authorList>
            <person name="Yang Y."/>
            <person name="Bocs S."/>
            <person name="Baudouin L."/>
        </authorList>
    </citation>
    <scope>NUCLEOTIDE SEQUENCE</scope>
    <source>
        <tissue evidence="5">Spear leaf of Hainan Tall coconut</tissue>
    </source>
</reference>
<reference evidence="5" key="1">
    <citation type="journal article" date="2017" name="Gigascience">
        <title>The genome draft of coconut (Cocos nucifera).</title>
        <authorList>
            <person name="Xiao Y."/>
            <person name="Xu P."/>
            <person name="Fan H."/>
            <person name="Baudouin L."/>
            <person name="Xia W."/>
            <person name="Bocs S."/>
            <person name="Xu J."/>
            <person name="Li Q."/>
            <person name="Guo A."/>
            <person name="Zhou L."/>
            <person name="Li J."/>
            <person name="Wu Y."/>
            <person name="Ma Z."/>
            <person name="Armero A."/>
            <person name="Issali A.E."/>
            <person name="Liu N."/>
            <person name="Peng M."/>
            <person name="Yang Y."/>
        </authorList>
    </citation>
    <scope>NUCLEOTIDE SEQUENCE</scope>
    <source>
        <tissue evidence="5">Spear leaf of Hainan Tall coconut</tissue>
    </source>
</reference>
<dbReference type="AlphaFoldDB" id="A0A8K0I9U5"/>
<evidence type="ECO:0000313" key="6">
    <source>
        <dbReference type="Proteomes" id="UP000797356"/>
    </source>
</evidence>
<dbReference type="InterPro" id="IPR036514">
    <property type="entry name" value="SGNH_hydro_sf"/>
</dbReference>
<dbReference type="PANTHER" id="PTHR22835:SF663">
    <property type="entry name" value="LIPASE-LIKE"/>
    <property type="match status" value="1"/>
</dbReference>
<evidence type="ECO:0000256" key="1">
    <source>
        <dbReference type="ARBA" id="ARBA00008668"/>
    </source>
</evidence>
<dbReference type="PANTHER" id="PTHR22835">
    <property type="entry name" value="ZINC FINGER FYVE DOMAIN CONTAINING PROTEIN"/>
    <property type="match status" value="1"/>
</dbReference>
<keyword evidence="2" id="KW-0732">Signal</keyword>
<keyword evidence="4" id="KW-0325">Glycoprotein</keyword>
<dbReference type="Proteomes" id="UP000797356">
    <property type="component" value="Chromosome 6"/>
</dbReference>
<accession>A0A8K0I9U5</accession>
<protein>
    <submittedName>
        <fullName evidence="5">GDSL esterase/lipase</fullName>
    </submittedName>
</protein>
<dbReference type="GO" id="GO:0016788">
    <property type="term" value="F:hydrolase activity, acting on ester bonds"/>
    <property type="evidence" value="ECO:0007669"/>
    <property type="project" value="InterPro"/>
</dbReference>
<dbReference type="InterPro" id="IPR035669">
    <property type="entry name" value="SGNH_plant_lipase-like"/>
</dbReference>
<dbReference type="CDD" id="cd01837">
    <property type="entry name" value="SGNH_plant_lipase_like"/>
    <property type="match status" value="1"/>
</dbReference>
<keyword evidence="3" id="KW-0378">Hydrolase</keyword>